<protein>
    <submittedName>
        <fullName evidence="1">Uncharacterized protein</fullName>
    </submittedName>
</protein>
<comment type="caution">
    <text evidence="1">The sequence shown here is derived from an EMBL/GenBank/DDBJ whole genome shotgun (WGS) entry which is preliminary data.</text>
</comment>
<keyword evidence="2" id="KW-1185">Reference proteome</keyword>
<evidence type="ECO:0000313" key="2">
    <source>
        <dbReference type="Proteomes" id="UP000814128"/>
    </source>
</evidence>
<reference evidence="1" key="2">
    <citation type="journal article" date="2022" name="New Phytol.">
        <title>Evolutionary transition to the ectomycorrhizal habit in the genomes of a hyperdiverse lineage of mushroom-forming fungi.</title>
        <authorList>
            <person name="Looney B."/>
            <person name="Miyauchi S."/>
            <person name="Morin E."/>
            <person name="Drula E."/>
            <person name="Courty P.E."/>
            <person name="Kohler A."/>
            <person name="Kuo A."/>
            <person name="LaButti K."/>
            <person name="Pangilinan J."/>
            <person name="Lipzen A."/>
            <person name="Riley R."/>
            <person name="Andreopoulos W."/>
            <person name="He G."/>
            <person name="Johnson J."/>
            <person name="Nolan M."/>
            <person name="Tritt A."/>
            <person name="Barry K.W."/>
            <person name="Grigoriev I.V."/>
            <person name="Nagy L.G."/>
            <person name="Hibbett D."/>
            <person name="Henrissat B."/>
            <person name="Matheny P.B."/>
            <person name="Labbe J."/>
            <person name="Martin F.M."/>
        </authorList>
    </citation>
    <scope>NUCLEOTIDE SEQUENCE</scope>
    <source>
        <strain evidence="1">EC-137</strain>
    </source>
</reference>
<accession>A0ACB8Q9C8</accession>
<proteinExistence type="predicted"/>
<organism evidence="1 2">
    <name type="scientific">Vararia minispora EC-137</name>
    <dbReference type="NCBI Taxonomy" id="1314806"/>
    <lineage>
        <taxon>Eukaryota</taxon>
        <taxon>Fungi</taxon>
        <taxon>Dikarya</taxon>
        <taxon>Basidiomycota</taxon>
        <taxon>Agaricomycotina</taxon>
        <taxon>Agaricomycetes</taxon>
        <taxon>Russulales</taxon>
        <taxon>Lachnocladiaceae</taxon>
        <taxon>Vararia</taxon>
    </lineage>
</organism>
<evidence type="ECO:0000313" key="1">
    <source>
        <dbReference type="EMBL" id="KAI0028429.1"/>
    </source>
</evidence>
<dbReference type="EMBL" id="MU273754">
    <property type="protein sequence ID" value="KAI0028429.1"/>
    <property type="molecule type" value="Genomic_DNA"/>
</dbReference>
<name>A0ACB8Q9C8_9AGAM</name>
<sequence length="146" mass="16314">MDTHKSKIFGAKINVDGTGKLAERSRPLPLYSLAHTPHPPPILHESWLESLFAERGVAMIEHIDFEGGRQRRRGPCPLRLTSSLHSTTARNRPHLTSTLTDGFLEGKLSVSVKHPYLRTPSAFSAVIQLYARSSQLSTVARFFARK</sequence>
<dbReference type="Proteomes" id="UP000814128">
    <property type="component" value="Unassembled WGS sequence"/>
</dbReference>
<gene>
    <name evidence="1" type="ORF">K488DRAFT_89759</name>
</gene>
<reference evidence="1" key="1">
    <citation type="submission" date="2021-02" db="EMBL/GenBank/DDBJ databases">
        <authorList>
            <consortium name="DOE Joint Genome Institute"/>
            <person name="Ahrendt S."/>
            <person name="Looney B.P."/>
            <person name="Miyauchi S."/>
            <person name="Morin E."/>
            <person name="Drula E."/>
            <person name="Courty P.E."/>
            <person name="Chicoki N."/>
            <person name="Fauchery L."/>
            <person name="Kohler A."/>
            <person name="Kuo A."/>
            <person name="Labutti K."/>
            <person name="Pangilinan J."/>
            <person name="Lipzen A."/>
            <person name="Riley R."/>
            <person name="Andreopoulos W."/>
            <person name="He G."/>
            <person name="Johnson J."/>
            <person name="Barry K.W."/>
            <person name="Grigoriev I.V."/>
            <person name="Nagy L."/>
            <person name="Hibbett D."/>
            <person name="Henrissat B."/>
            <person name="Matheny P.B."/>
            <person name="Labbe J."/>
            <person name="Martin F."/>
        </authorList>
    </citation>
    <scope>NUCLEOTIDE SEQUENCE</scope>
    <source>
        <strain evidence="1">EC-137</strain>
    </source>
</reference>